<dbReference type="Pfam" id="PF00282">
    <property type="entry name" value="Pyridoxal_deC"/>
    <property type="match status" value="1"/>
</dbReference>
<dbReference type="FunFam" id="3.40.640.10:FF:000020">
    <property type="entry name" value="sphingosine-1-phosphate lyase 1"/>
    <property type="match status" value="1"/>
</dbReference>
<dbReference type="Gene3D" id="3.90.1150.10">
    <property type="entry name" value="Aspartate Aminotransferase, domain 1"/>
    <property type="match status" value="1"/>
</dbReference>
<dbReference type="GO" id="GO:0030170">
    <property type="term" value="F:pyridoxal phosphate binding"/>
    <property type="evidence" value="ECO:0007669"/>
    <property type="project" value="InterPro"/>
</dbReference>
<name>A0A6J6RWT5_9ZZZZ</name>
<dbReference type="GO" id="GO:0006665">
    <property type="term" value="P:sphingolipid metabolic process"/>
    <property type="evidence" value="ECO:0007669"/>
    <property type="project" value="UniProtKB-KW"/>
</dbReference>
<keyword evidence="6" id="KW-0256">Endoplasmic reticulum</keyword>
<dbReference type="PANTHER" id="PTHR42735:SF6">
    <property type="entry name" value="SPHINGOSINE-1-PHOSPHATE LYASE 1"/>
    <property type="match status" value="1"/>
</dbReference>
<keyword evidence="12" id="KW-0456">Lyase</keyword>
<evidence type="ECO:0000256" key="12">
    <source>
        <dbReference type="ARBA" id="ARBA00023239"/>
    </source>
</evidence>
<evidence type="ECO:0000256" key="3">
    <source>
        <dbReference type="ARBA" id="ARBA00004760"/>
    </source>
</evidence>
<dbReference type="Gene3D" id="3.40.640.10">
    <property type="entry name" value="Type I PLP-dependent aspartate aminotransferase-like (Major domain)"/>
    <property type="match status" value="1"/>
</dbReference>
<dbReference type="PANTHER" id="PTHR42735">
    <property type="match status" value="1"/>
</dbReference>
<protein>
    <submittedName>
        <fullName evidence="14">Unannotated protein</fullName>
    </submittedName>
</protein>
<dbReference type="EMBL" id="CAFBPQ010000096">
    <property type="protein sequence ID" value="CAB5033758.1"/>
    <property type="molecule type" value="Genomic_DNA"/>
</dbReference>
<evidence type="ECO:0000256" key="13">
    <source>
        <dbReference type="ARBA" id="ARBA00038302"/>
    </source>
</evidence>
<organism evidence="14">
    <name type="scientific">freshwater metagenome</name>
    <dbReference type="NCBI Taxonomy" id="449393"/>
    <lineage>
        <taxon>unclassified sequences</taxon>
        <taxon>metagenomes</taxon>
        <taxon>ecological metagenomes</taxon>
    </lineage>
</organism>
<evidence type="ECO:0000256" key="4">
    <source>
        <dbReference type="ARBA" id="ARBA00004991"/>
    </source>
</evidence>
<dbReference type="InterPro" id="IPR050477">
    <property type="entry name" value="GrpII_AminoAcid_Decarb"/>
</dbReference>
<sequence>MSALPLTGRPSTEVLDDLTARKELDIKWREGRAFSLAYFAGQDVASLAEEAYRRFSGDNGLNPAAFPSLRALNSDVVDVVKGWVGGSPAAAGFLTSGGTESLLMAVKAARDRLFVERGVTKPNVVLPTSAHAAFEKAAHYFGLENRRVAVTDDWRADTAEMANAIDDNTVLLVGSAPQYPQGVIDDIPTIAALARQRGINCHVDACMGGVILSFLKRLGQDIPPWDLSVPGVSSVSIDLHKFGYTAKGASVMIYANKDLRSYQSFITDNWLGGTYGSSGVLGTKSAGPLAAAWAVMQYLGDEGYLRLAKVARNATLELAQGVKNNLDLKLRAEPESTLFSFGASNPAELNIFAVADELWRRGWYVDRQSPPDSLHCTVNAVHFDKVKSFIDDLNKSVKIVKSKSATGESGSYGSVE</sequence>
<accession>A0A6J6RWT5</accession>
<dbReference type="InterPro" id="IPR015422">
    <property type="entry name" value="PyrdxlP-dep_Trfase_small"/>
</dbReference>
<evidence type="ECO:0000256" key="8">
    <source>
        <dbReference type="ARBA" id="ARBA00022919"/>
    </source>
</evidence>
<keyword evidence="10" id="KW-0443">Lipid metabolism</keyword>
<keyword evidence="8" id="KW-0746">Sphingolipid metabolism</keyword>
<comment type="similarity">
    <text evidence="13">Belongs to the group II decarboxylase family. Sphingosine-1-phosphate lyase subfamily.</text>
</comment>
<evidence type="ECO:0000256" key="2">
    <source>
        <dbReference type="ARBA" id="ARBA00004389"/>
    </source>
</evidence>
<dbReference type="InterPro" id="IPR002129">
    <property type="entry name" value="PyrdxlP-dep_de-COase"/>
</dbReference>
<dbReference type="GO" id="GO:0005789">
    <property type="term" value="C:endoplasmic reticulum membrane"/>
    <property type="evidence" value="ECO:0007669"/>
    <property type="project" value="UniProtKB-SubCell"/>
</dbReference>
<keyword evidence="11" id="KW-0472">Membrane</keyword>
<evidence type="ECO:0000256" key="9">
    <source>
        <dbReference type="ARBA" id="ARBA00022989"/>
    </source>
</evidence>
<evidence type="ECO:0000256" key="7">
    <source>
        <dbReference type="ARBA" id="ARBA00022898"/>
    </source>
</evidence>
<comment type="subcellular location">
    <subcellularLocation>
        <location evidence="2">Endoplasmic reticulum membrane</location>
        <topology evidence="2">Single-pass membrane protein</topology>
    </subcellularLocation>
</comment>
<dbReference type="GO" id="GO:0016830">
    <property type="term" value="F:carbon-carbon lyase activity"/>
    <property type="evidence" value="ECO:0007669"/>
    <property type="project" value="InterPro"/>
</dbReference>
<dbReference type="GO" id="GO:0019752">
    <property type="term" value="P:carboxylic acid metabolic process"/>
    <property type="evidence" value="ECO:0007669"/>
    <property type="project" value="InterPro"/>
</dbReference>
<dbReference type="Gene3D" id="6.10.140.2150">
    <property type="match status" value="1"/>
</dbReference>
<evidence type="ECO:0000256" key="11">
    <source>
        <dbReference type="ARBA" id="ARBA00023136"/>
    </source>
</evidence>
<comment type="cofactor">
    <cofactor evidence="1">
        <name>pyridoxal 5'-phosphate</name>
        <dbReference type="ChEBI" id="CHEBI:597326"/>
    </cofactor>
</comment>
<proteinExistence type="inferred from homology"/>
<dbReference type="AlphaFoldDB" id="A0A6J6RWT5"/>
<evidence type="ECO:0000313" key="14">
    <source>
        <dbReference type="EMBL" id="CAB4727024.1"/>
    </source>
</evidence>
<evidence type="ECO:0000256" key="10">
    <source>
        <dbReference type="ARBA" id="ARBA00023098"/>
    </source>
</evidence>
<evidence type="ECO:0000256" key="1">
    <source>
        <dbReference type="ARBA" id="ARBA00001933"/>
    </source>
</evidence>
<dbReference type="EMBL" id="CAEZYK010000058">
    <property type="protein sequence ID" value="CAB4727024.1"/>
    <property type="molecule type" value="Genomic_DNA"/>
</dbReference>
<comment type="pathway">
    <text evidence="4">Sphingolipid metabolism.</text>
</comment>
<keyword evidence="7" id="KW-0663">Pyridoxal phosphate</keyword>
<dbReference type="InterPro" id="IPR015421">
    <property type="entry name" value="PyrdxlP-dep_Trfase_major"/>
</dbReference>
<reference evidence="14" key="1">
    <citation type="submission" date="2020-05" db="EMBL/GenBank/DDBJ databases">
        <authorList>
            <person name="Chiriac C."/>
            <person name="Salcher M."/>
            <person name="Ghai R."/>
            <person name="Kavagutti S V."/>
        </authorList>
    </citation>
    <scope>NUCLEOTIDE SEQUENCE</scope>
</reference>
<keyword evidence="9" id="KW-1133">Transmembrane helix</keyword>
<evidence type="ECO:0000256" key="6">
    <source>
        <dbReference type="ARBA" id="ARBA00022824"/>
    </source>
</evidence>
<gene>
    <name evidence="14" type="ORF">UFOPK2683_01043</name>
    <name evidence="15" type="ORF">UFOPK4121_01661</name>
</gene>
<dbReference type="SUPFAM" id="SSF53383">
    <property type="entry name" value="PLP-dependent transferases"/>
    <property type="match status" value="1"/>
</dbReference>
<keyword evidence="5" id="KW-0812">Transmembrane</keyword>
<evidence type="ECO:0000313" key="15">
    <source>
        <dbReference type="EMBL" id="CAB5033758.1"/>
    </source>
</evidence>
<evidence type="ECO:0000256" key="5">
    <source>
        <dbReference type="ARBA" id="ARBA00022692"/>
    </source>
</evidence>
<dbReference type="InterPro" id="IPR015424">
    <property type="entry name" value="PyrdxlP-dep_Trfase"/>
</dbReference>
<comment type="pathway">
    <text evidence="3">Lipid metabolism; sphingolipid metabolism.</text>
</comment>